<dbReference type="Proteomes" id="UP001197795">
    <property type="component" value="Unassembled WGS sequence"/>
</dbReference>
<feature type="transmembrane region" description="Helical" evidence="1">
    <location>
        <begin position="68"/>
        <end position="94"/>
    </location>
</feature>
<dbReference type="PANTHER" id="PTHR40076">
    <property type="entry name" value="MEMBRANE PROTEIN-RELATED"/>
    <property type="match status" value="1"/>
</dbReference>
<protein>
    <submittedName>
        <fullName evidence="2">DUF975 family protein</fullName>
    </submittedName>
</protein>
<evidence type="ECO:0000313" key="3">
    <source>
        <dbReference type="Proteomes" id="UP001197795"/>
    </source>
</evidence>
<dbReference type="InterPro" id="IPR010380">
    <property type="entry name" value="DUF975"/>
</dbReference>
<dbReference type="RefSeq" id="WP_022313148.1">
    <property type="nucleotide sequence ID" value="NZ_JAJEPV010000071.1"/>
</dbReference>
<proteinExistence type="predicted"/>
<keyword evidence="1" id="KW-0472">Membrane</keyword>
<dbReference type="Pfam" id="PF06161">
    <property type="entry name" value="DUF975"/>
    <property type="match status" value="1"/>
</dbReference>
<feature type="transmembrane region" description="Helical" evidence="1">
    <location>
        <begin position="152"/>
        <end position="172"/>
    </location>
</feature>
<keyword evidence="1" id="KW-1133">Transmembrane helix</keyword>
<dbReference type="EMBL" id="JAJEPV010000071">
    <property type="protein sequence ID" value="MCC2121299.1"/>
    <property type="molecule type" value="Genomic_DNA"/>
</dbReference>
<dbReference type="AlphaFoldDB" id="A0AAE3A4G9"/>
<gene>
    <name evidence="2" type="ORF">LKD75_17225</name>
</gene>
<sequence>MIQYASRAQLKEKARDQMAGHYGNAILLSICRSLIVFSLTFAVSMTFTMILTVRTLMGGSAETSLTEYLLLTACTTLLSIFTGVFQTGITLFYLNTACGRPAVTANLFYGFKYLFKKSLGISAVLILLNTACTLPFDICYFLLRSGKGFDAITMAILCIVLMVIGMCIYIPLSLGLSQAYYLLLDFPQYSAMELMKLSFRIMKGHKWELFCLQMSFLPLGFLCLLSFGIGTLWLVPYMNMTQTLYFLDLMQNEHRH</sequence>
<reference evidence="2 3" key="1">
    <citation type="submission" date="2021-10" db="EMBL/GenBank/DDBJ databases">
        <title>Anaerobic single-cell dispensing facilitates the cultivation of human gut bacteria.</title>
        <authorList>
            <person name="Afrizal A."/>
        </authorList>
    </citation>
    <scope>NUCLEOTIDE SEQUENCE [LARGE SCALE GENOMIC DNA]</scope>
    <source>
        <strain evidence="2 3">CLA-AA-H273</strain>
    </source>
</reference>
<keyword evidence="3" id="KW-1185">Reference proteome</keyword>
<evidence type="ECO:0000313" key="2">
    <source>
        <dbReference type="EMBL" id="MCC2121299.1"/>
    </source>
</evidence>
<name>A0AAE3A4G9_9FIRM</name>
<evidence type="ECO:0000256" key="1">
    <source>
        <dbReference type="SAM" id="Phobius"/>
    </source>
</evidence>
<feature type="transmembrane region" description="Helical" evidence="1">
    <location>
        <begin position="119"/>
        <end position="143"/>
    </location>
</feature>
<dbReference type="PANTHER" id="PTHR40076:SF1">
    <property type="entry name" value="MEMBRANE PROTEIN"/>
    <property type="match status" value="1"/>
</dbReference>
<accession>A0AAE3A4G9</accession>
<keyword evidence="1" id="KW-0812">Transmembrane</keyword>
<feature type="transmembrane region" description="Helical" evidence="1">
    <location>
        <begin position="216"/>
        <end position="235"/>
    </location>
</feature>
<organism evidence="2 3">
    <name type="scientific">Waltera acetigignens</name>
    <dbReference type="NCBI Taxonomy" id="2981769"/>
    <lineage>
        <taxon>Bacteria</taxon>
        <taxon>Bacillati</taxon>
        <taxon>Bacillota</taxon>
        <taxon>Clostridia</taxon>
        <taxon>Lachnospirales</taxon>
        <taxon>Lachnospiraceae</taxon>
        <taxon>Waltera</taxon>
    </lineage>
</organism>
<comment type="caution">
    <text evidence="2">The sequence shown here is derived from an EMBL/GenBank/DDBJ whole genome shotgun (WGS) entry which is preliminary data.</text>
</comment>